<name>A0AAF3EFX5_9BILA</name>
<dbReference type="AlphaFoldDB" id="A0AAF3EFX5"/>
<evidence type="ECO:0000313" key="2">
    <source>
        <dbReference type="WBParaSite" id="MBELARI_LOCUS12867"/>
    </source>
</evidence>
<protein>
    <submittedName>
        <fullName evidence="2">Uncharacterized protein</fullName>
    </submittedName>
</protein>
<evidence type="ECO:0000313" key="1">
    <source>
        <dbReference type="Proteomes" id="UP000887575"/>
    </source>
</evidence>
<dbReference type="Gene3D" id="3.30.900.10">
    <property type="entry name" value="HORMA domain"/>
    <property type="match status" value="1"/>
</dbReference>
<accession>A0AAF3EFX5</accession>
<reference evidence="2" key="1">
    <citation type="submission" date="2024-02" db="UniProtKB">
        <authorList>
            <consortium name="WormBaseParasite"/>
        </authorList>
    </citation>
    <scope>IDENTIFICATION</scope>
</reference>
<dbReference type="Proteomes" id="UP000887575">
    <property type="component" value="Unassembled WGS sequence"/>
</dbReference>
<dbReference type="SUPFAM" id="SSF56019">
    <property type="entry name" value="The spindle assembly checkpoint protein mad2"/>
    <property type="match status" value="1"/>
</dbReference>
<keyword evidence="1" id="KW-1185">Reference proteome</keyword>
<dbReference type="WBParaSite" id="MBELARI_LOCUS12867">
    <property type="protein sequence ID" value="MBELARI_LOCUS12867"/>
    <property type="gene ID" value="MBELARI_LOCUS12867"/>
</dbReference>
<proteinExistence type="predicted"/>
<sequence>MNTLTLAIRESHSVDEVLLSELENFWRTTFHLLMYKYGHYDQGTFEDSRYCQLPVKRSTDESLNDYCESYLTEARKLLQKTRLSAYIVRFSDKYETPILEFRFGIVDLIKPTSLTRSTSTGYRDYLRVHFEQVIAKLTSLAIHPTLDRRLKTEDHRAEILLKLKVPLENDKTVNQLEALTDKNYLIRPIEIECSQPEKSHKYQLTFSLHCTSIF</sequence>
<dbReference type="InterPro" id="IPR036570">
    <property type="entry name" value="HORMA_dom_sf"/>
</dbReference>
<organism evidence="1 2">
    <name type="scientific">Mesorhabditis belari</name>
    <dbReference type="NCBI Taxonomy" id="2138241"/>
    <lineage>
        <taxon>Eukaryota</taxon>
        <taxon>Metazoa</taxon>
        <taxon>Ecdysozoa</taxon>
        <taxon>Nematoda</taxon>
        <taxon>Chromadorea</taxon>
        <taxon>Rhabditida</taxon>
        <taxon>Rhabditina</taxon>
        <taxon>Rhabditomorpha</taxon>
        <taxon>Rhabditoidea</taxon>
        <taxon>Rhabditidae</taxon>
        <taxon>Mesorhabditinae</taxon>
        <taxon>Mesorhabditis</taxon>
    </lineage>
</organism>